<evidence type="ECO:0000313" key="11">
    <source>
        <dbReference type="Proteomes" id="UP000886998"/>
    </source>
</evidence>
<dbReference type="GO" id="GO:0004497">
    <property type="term" value="F:monooxygenase activity"/>
    <property type="evidence" value="ECO:0007669"/>
    <property type="project" value="UniProtKB-KW"/>
</dbReference>
<comment type="cofactor">
    <cofactor evidence="1">
        <name>heme</name>
        <dbReference type="ChEBI" id="CHEBI:30413"/>
    </cofactor>
</comment>
<evidence type="ECO:0000256" key="1">
    <source>
        <dbReference type="ARBA" id="ARBA00001971"/>
    </source>
</evidence>
<dbReference type="GO" id="GO:0016705">
    <property type="term" value="F:oxidoreductase activity, acting on paired donors, with incorporation or reduction of molecular oxygen"/>
    <property type="evidence" value="ECO:0007669"/>
    <property type="project" value="InterPro"/>
</dbReference>
<dbReference type="GO" id="GO:0020037">
    <property type="term" value="F:heme binding"/>
    <property type="evidence" value="ECO:0007669"/>
    <property type="project" value="InterPro"/>
</dbReference>
<keyword evidence="9" id="KW-0732">Signal</keyword>
<reference evidence="10" key="1">
    <citation type="submission" date="2020-08" db="EMBL/GenBank/DDBJ databases">
        <title>Multicomponent nature underlies the extraordinary mechanical properties of spider dragline silk.</title>
        <authorList>
            <person name="Kono N."/>
            <person name="Nakamura H."/>
            <person name="Mori M."/>
            <person name="Yoshida Y."/>
            <person name="Ohtoshi R."/>
            <person name="Malay A.D."/>
            <person name="Moran D.A.P."/>
            <person name="Tomita M."/>
            <person name="Numata K."/>
            <person name="Arakawa K."/>
        </authorList>
    </citation>
    <scope>NUCLEOTIDE SEQUENCE</scope>
</reference>
<evidence type="ECO:0000256" key="2">
    <source>
        <dbReference type="ARBA" id="ARBA00004586"/>
    </source>
</evidence>
<dbReference type="SUPFAM" id="SSF48264">
    <property type="entry name" value="Cytochrome P450"/>
    <property type="match status" value="1"/>
</dbReference>
<keyword evidence="5" id="KW-0256">Endoplasmic reticulum</keyword>
<evidence type="ECO:0000256" key="6">
    <source>
        <dbReference type="ARBA" id="ARBA00023004"/>
    </source>
</evidence>
<dbReference type="Gene3D" id="1.10.630.10">
    <property type="entry name" value="Cytochrome P450"/>
    <property type="match status" value="1"/>
</dbReference>
<keyword evidence="8" id="KW-0472">Membrane</keyword>
<comment type="subcellular location">
    <subcellularLocation>
        <location evidence="2">Endoplasmic reticulum membrane</location>
    </subcellularLocation>
</comment>
<dbReference type="PANTHER" id="PTHR24291:SF189">
    <property type="entry name" value="CYTOCHROME P450 4C3-RELATED"/>
    <property type="match status" value="1"/>
</dbReference>
<dbReference type="EMBL" id="BMAV01005948">
    <property type="protein sequence ID" value="GFY47428.1"/>
    <property type="molecule type" value="Genomic_DNA"/>
</dbReference>
<feature type="signal peptide" evidence="9">
    <location>
        <begin position="1"/>
        <end position="22"/>
    </location>
</feature>
<dbReference type="InterPro" id="IPR001128">
    <property type="entry name" value="Cyt_P450"/>
</dbReference>
<feature type="chain" id="PRO_5036500655" evidence="9">
    <location>
        <begin position="23"/>
        <end position="179"/>
    </location>
</feature>
<keyword evidence="7" id="KW-0560">Oxidoreductase</keyword>
<dbReference type="PANTHER" id="PTHR24291">
    <property type="entry name" value="CYTOCHROME P450 FAMILY 4"/>
    <property type="match status" value="1"/>
</dbReference>
<accession>A0A8X6X5S6</accession>
<proteinExistence type="inferred from homology"/>
<dbReference type="GO" id="GO:0005506">
    <property type="term" value="F:iron ion binding"/>
    <property type="evidence" value="ECO:0007669"/>
    <property type="project" value="InterPro"/>
</dbReference>
<dbReference type="InterPro" id="IPR036396">
    <property type="entry name" value="Cyt_P450_sf"/>
</dbReference>
<dbReference type="GO" id="GO:0005789">
    <property type="term" value="C:endoplasmic reticulum membrane"/>
    <property type="evidence" value="ECO:0007669"/>
    <property type="project" value="UniProtKB-SubCell"/>
</dbReference>
<keyword evidence="11" id="KW-1185">Reference proteome</keyword>
<evidence type="ECO:0000256" key="5">
    <source>
        <dbReference type="ARBA" id="ARBA00022824"/>
    </source>
</evidence>
<evidence type="ECO:0000256" key="3">
    <source>
        <dbReference type="ARBA" id="ARBA00010617"/>
    </source>
</evidence>
<evidence type="ECO:0000256" key="9">
    <source>
        <dbReference type="SAM" id="SignalP"/>
    </source>
</evidence>
<comment type="similarity">
    <text evidence="3">Belongs to the cytochrome P450 family.</text>
</comment>
<gene>
    <name evidence="10" type="primary">Cyp4v2</name>
    <name evidence="10" type="ORF">TNIN_455271</name>
</gene>
<dbReference type="AlphaFoldDB" id="A0A8X6X5S6"/>
<dbReference type="Proteomes" id="UP000886998">
    <property type="component" value="Unassembled WGS sequence"/>
</dbReference>
<comment type="caution">
    <text evidence="10">The sequence shown here is derived from an EMBL/GenBank/DDBJ whole genome shotgun (WGS) entry which is preliminary data.</text>
</comment>
<keyword evidence="4" id="KW-0479">Metal-binding</keyword>
<keyword evidence="4" id="KW-0349">Heme</keyword>
<evidence type="ECO:0000256" key="7">
    <source>
        <dbReference type="ARBA" id="ARBA00023033"/>
    </source>
</evidence>
<keyword evidence="7" id="KW-0503">Monooxygenase</keyword>
<name>A0A8X6X5S6_9ARAC</name>
<evidence type="ECO:0000313" key="10">
    <source>
        <dbReference type="EMBL" id="GFY47428.1"/>
    </source>
</evidence>
<dbReference type="Pfam" id="PF00067">
    <property type="entry name" value="p450"/>
    <property type="match status" value="1"/>
</dbReference>
<dbReference type="InterPro" id="IPR050196">
    <property type="entry name" value="Cytochrome_P450_Monoox"/>
</dbReference>
<dbReference type="OrthoDB" id="6436240at2759"/>
<organism evidence="10 11">
    <name type="scientific">Trichonephila inaurata madagascariensis</name>
    <dbReference type="NCBI Taxonomy" id="2747483"/>
    <lineage>
        <taxon>Eukaryota</taxon>
        <taxon>Metazoa</taxon>
        <taxon>Ecdysozoa</taxon>
        <taxon>Arthropoda</taxon>
        <taxon>Chelicerata</taxon>
        <taxon>Arachnida</taxon>
        <taxon>Araneae</taxon>
        <taxon>Araneomorphae</taxon>
        <taxon>Entelegynae</taxon>
        <taxon>Araneoidea</taxon>
        <taxon>Nephilidae</taxon>
        <taxon>Trichonephila</taxon>
        <taxon>Trichonephila inaurata</taxon>
    </lineage>
</organism>
<protein>
    <submittedName>
        <fullName evidence="10">Cytochrome P450 4V2</fullName>
    </submittedName>
</protein>
<evidence type="ECO:0000256" key="8">
    <source>
        <dbReference type="ARBA" id="ARBA00023136"/>
    </source>
</evidence>
<keyword evidence="6" id="KW-0408">Iron</keyword>
<evidence type="ECO:0000256" key="4">
    <source>
        <dbReference type="ARBA" id="ARBA00022617"/>
    </source>
</evidence>
<sequence>MYCVWLFFYPIIVLAKAEAVEAIFNGPKTIDRPPIYEKFFALFGTGVVSSKGTKWKSRRKMMNPCFRYDILKDYIPTINQHAQILVERLKVEADKDFTKISRFLSHCSFDAICDSRNDLYIVTRNNFNAQVYGDSILSLDPSLGRYSGFNKMAMLNRKELGWWGIAILYALVDQQLLRT</sequence>